<dbReference type="RefSeq" id="WP_099148413.1">
    <property type="nucleotide sequence ID" value="NZ_PDUD01000002.1"/>
</dbReference>
<dbReference type="EMBL" id="PDUD01000002">
    <property type="protein sequence ID" value="PHN08211.1"/>
    <property type="molecule type" value="Genomic_DNA"/>
</dbReference>
<feature type="domain" description="DUF8173" evidence="3">
    <location>
        <begin position="242"/>
        <end position="390"/>
    </location>
</feature>
<name>A0A2D0NI93_FLAN2</name>
<dbReference type="Pfam" id="PF26514">
    <property type="entry name" value="DUF8173"/>
    <property type="match status" value="1"/>
</dbReference>
<sequence length="407" mass="44437">MRTAFALIFFLLLSLPQLSATDIRKGEQVLVTTAVHDDLYVGANSVKINAPIYGDLIAAARFCYVQDTIHEDAILIAQELFLEAPVMDDARLMAGQVHIRADIFGDLFIGGGTVHIDRDVRIHGNLFAGGGTVNLYGTVLGDIELAGGEVFFDGTAEQAANIKAGTLNLSGTIRGPARIGTEKLNLTERAAFYQEVHYWTADGPVDLQFAQKDGATAQFDETLRTDQDDYSWHGAFGIGSALFTVGRILSAVVLLIILVWAFRKFFRNTAHDLIGHYAVSLGYGMLYLLGVPLLILIALVSIIGIPVGIFSLATYGLSLGFAHILTAILVTYWWQEYQQVRWKNGKVILVATGVFVLLKVVSWIPFLGWLISLMAIATTFGAILSELLRKKTETEVTAPLEASELEV</sequence>
<feature type="signal peptide" evidence="2">
    <location>
        <begin position="1"/>
        <end position="19"/>
    </location>
</feature>
<feature type="transmembrane region" description="Helical" evidence="1">
    <location>
        <begin position="347"/>
        <end position="364"/>
    </location>
</feature>
<evidence type="ECO:0000259" key="3">
    <source>
        <dbReference type="Pfam" id="PF26514"/>
    </source>
</evidence>
<keyword evidence="5" id="KW-1185">Reference proteome</keyword>
<feature type="transmembrane region" description="Helical" evidence="1">
    <location>
        <begin position="315"/>
        <end position="335"/>
    </location>
</feature>
<dbReference type="OrthoDB" id="1172790at2"/>
<dbReference type="Proteomes" id="UP000223913">
    <property type="component" value="Unassembled WGS sequence"/>
</dbReference>
<feature type="chain" id="PRO_5013016919" description="DUF8173 domain-containing protein" evidence="2">
    <location>
        <begin position="20"/>
        <end position="407"/>
    </location>
</feature>
<reference evidence="4 5" key="1">
    <citation type="submission" date="2017-10" db="EMBL/GenBank/DDBJ databases">
        <title>The draft genome sequence of Lewinella nigricans NBRC 102662.</title>
        <authorList>
            <person name="Wang K."/>
        </authorList>
    </citation>
    <scope>NUCLEOTIDE SEQUENCE [LARGE SCALE GENOMIC DNA]</scope>
    <source>
        <strain evidence="4 5">NBRC 102662</strain>
    </source>
</reference>
<dbReference type="InterPro" id="IPR058486">
    <property type="entry name" value="DUF8173"/>
</dbReference>
<keyword evidence="1" id="KW-0472">Membrane</keyword>
<feature type="transmembrane region" description="Helical" evidence="1">
    <location>
        <begin position="370"/>
        <end position="388"/>
    </location>
</feature>
<protein>
    <recommendedName>
        <fullName evidence="3">DUF8173 domain-containing protein</fullName>
    </recommendedName>
</protein>
<organism evidence="4 5">
    <name type="scientific">Flavilitoribacter nigricans (strain ATCC 23147 / DSM 23189 / NBRC 102662 / NCIMB 1420 / SS-2)</name>
    <name type="common">Lewinella nigricans</name>
    <dbReference type="NCBI Taxonomy" id="1122177"/>
    <lineage>
        <taxon>Bacteria</taxon>
        <taxon>Pseudomonadati</taxon>
        <taxon>Bacteroidota</taxon>
        <taxon>Saprospiria</taxon>
        <taxon>Saprospirales</taxon>
        <taxon>Lewinellaceae</taxon>
        <taxon>Flavilitoribacter</taxon>
    </lineage>
</organism>
<feature type="transmembrane region" description="Helical" evidence="1">
    <location>
        <begin position="232"/>
        <end position="262"/>
    </location>
</feature>
<keyword evidence="2" id="KW-0732">Signal</keyword>
<gene>
    <name evidence="4" type="ORF">CRP01_02495</name>
</gene>
<evidence type="ECO:0000313" key="5">
    <source>
        <dbReference type="Proteomes" id="UP000223913"/>
    </source>
</evidence>
<dbReference type="AlphaFoldDB" id="A0A2D0NI93"/>
<evidence type="ECO:0000256" key="2">
    <source>
        <dbReference type="SAM" id="SignalP"/>
    </source>
</evidence>
<keyword evidence="1" id="KW-1133">Transmembrane helix</keyword>
<evidence type="ECO:0000313" key="4">
    <source>
        <dbReference type="EMBL" id="PHN08211.1"/>
    </source>
</evidence>
<accession>A0A2D0NI93</accession>
<feature type="transmembrane region" description="Helical" evidence="1">
    <location>
        <begin position="283"/>
        <end position="309"/>
    </location>
</feature>
<proteinExistence type="predicted"/>
<keyword evidence="1" id="KW-0812">Transmembrane</keyword>
<evidence type="ECO:0000256" key="1">
    <source>
        <dbReference type="SAM" id="Phobius"/>
    </source>
</evidence>
<comment type="caution">
    <text evidence="4">The sequence shown here is derived from an EMBL/GenBank/DDBJ whole genome shotgun (WGS) entry which is preliminary data.</text>
</comment>